<dbReference type="AlphaFoldDB" id="A0A367LK07"/>
<evidence type="ECO:0000313" key="1">
    <source>
        <dbReference type="EMBL" id="RCI14592.1"/>
    </source>
</evidence>
<gene>
    <name evidence="1" type="ORF">L249_6620</name>
</gene>
<keyword evidence="2" id="KW-1185">Reference proteome</keyword>
<reference evidence="1 2" key="1">
    <citation type="journal article" date="2015" name="BMC Genomics">
        <title>Insights from the genome of Ophiocordyceps polyrhachis-furcata to pathogenicity and host specificity in insect fungi.</title>
        <authorList>
            <person name="Wichadakul D."/>
            <person name="Kobmoo N."/>
            <person name="Ingsriswang S."/>
            <person name="Tangphatsornruang S."/>
            <person name="Chantasingh D."/>
            <person name="Luangsa-ard J.J."/>
            <person name="Eurwilaichitr L."/>
        </authorList>
    </citation>
    <scope>NUCLEOTIDE SEQUENCE [LARGE SCALE GENOMIC DNA]</scope>
    <source>
        <strain evidence="1 2">BCC 54312</strain>
    </source>
</reference>
<protein>
    <submittedName>
        <fullName evidence="1">Uncharacterized protein</fullName>
    </submittedName>
</protein>
<comment type="caution">
    <text evidence="1">The sequence shown here is derived from an EMBL/GenBank/DDBJ whole genome shotgun (WGS) entry which is preliminary data.</text>
</comment>
<accession>A0A367LK07</accession>
<sequence length="120" mass="13499">MANKEEVVYPYSSSRCLSYLEKGIRALMAASAGRRAAFQLTAYMRCLPYLELQAAGYSCRKHTAQGPETRFLLHRYLVVADARLIFLCAMAKARKRRYMPRLQVSECTFALAPPPLAGFG</sequence>
<dbReference type="Proteomes" id="UP000253664">
    <property type="component" value="Unassembled WGS sequence"/>
</dbReference>
<evidence type="ECO:0000313" key="2">
    <source>
        <dbReference type="Proteomes" id="UP000253664"/>
    </source>
</evidence>
<name>A0A367LK07_9HYPO</name>
<feature type="non-terminal residue" evidence="1">
    <location>
        <position position="120"/>
    </location>
</feature>
<proteinExistence type="predicted"/>
<dbReference type="EMBL" id="LKCN02000003">
    <property type="protein sequence ID" value="RCI14592.1"/>
    <property type="molecule type" value="Genomic_DNA"/>
</dbReference>
<organism evidence="1 2">
    <name type="scientific">Ophiocordyceps polyrhachis-furcata BCC 54312</name>
    <dbReference type="NCBI Taxonomy" id="1330021"/>
    <lineage>
        <taxon>Eukaryota</taxon>
        <taxon>Fungi</taxon>
        <taxon>Dikarya</taxon>
        <taxon>Ascomycota</taxon>
        <taxon>Pezizomycotina</taxon>
        <taxon>Sordariomycetes</taxon>
        <taxon>Hypocreomycetidae</taxon>
        <taxon>Hypocreales</taxon>
        <taxon>Ophiocordycipitaceae</taxon>
        <taxon>Ophiocordyceps</taxon>
    </lineage>
</organism>